<gene>
    <name evidence="1" type="ORF">LAESUDRAFT_728210</name>
</gene>
<dbReference type="RefSeq" id="XP_040762109.1">
    <property type="nucleotide sequence ID" value="XM_040909391.1"/>
</dbReference>
<dbReference type="AlphaFoldDB" id="A0A165D978"/>
<protein>
    <submittedName>
        <fullName evidence="1">Uncharacterized protein</fullName>
    </submittedName>
</protein>
<evidence type="ECO:0000313" key="2">
    <source>
        <dbReference type="Proteomes" id="UP000076871"/>
    </source>
</evidence>
<dbReference type="GeneID" id="63826420"/>
<feature type="non-terminal residue" evidence="1">
    <location>
        <position position="92"/>
    </location>
</feature>
<sequence length="92" mass="10530">MSNSSHVGGYSIVYMRHLLEENGRRYGNTDHLHRRFMEVVGSPRRPPPRIVLPKRKDKRLLVQSERSVSALSWTSIVSSVLMSANSPCIRKI</sequence>
<reference evidence="1 2" key="1">
    <citation type="journal article" date="2016" name="Mol. Biol. Evol.">
        <title>Comparative Genomics of Early-Diverging Mushroom-Forming Fungi Provides Insights into the Origins of Lignocellulose Decay Capabilities.</title>
        <authorList>
            <person name="Nagy L.G."/>
            <person name="Riley R."/>
            <person name="Tritt A."/>
            <person name="Adam C."/>
            <person name="Daum C."/>
            <person name="Floudas D."/>
            <person name="Sun H."/>
            <person name="Yadav J.S."/>
            <person name="Pangilinan J."/>
            <person name="Larsson K.H."/>
            <person name="Matsuura K."/>
            <person name="Barry K."/>
            <person name="Labutti K."/>
            <person name="Kuo R."/>
            <person name="Ohm R.A."/>
            <person name="Bhattacharya S.S."/>
            <person name="Shirouzu T."/>
            <person name="Yoshinaga Y."/>
            <person name="Martin F.M."/>
            <person name="Grigoriev I.V."/>
            <person name="Hibbett D.S."/>
        </authorList>
    </citation>
    <scope>NUCLEOTIDE SEQUENCE [LARGE SCALE GENOMIC DNA]</scope>
    <source>
        <strain evidence="1 2">93-53</strain>
    </source>
</reference>
<dbReference type="InParanoid" id="A0A165D978"/>
<name>A0A165D978_9APHY</name>
<accession>A0A165D978</accession>
<keyword evidence="2" id="KW-1185">Reference proteome</keyword>
<organism evidence="1 2">
    <name type="scientific">Laetiporus sulphureus 93-53</name>
    <dbReference type="NCBI Taxonomy" id="1314785"/>
    <lineage>
        <taxon>Eukaryota</taxon>
        <taxon>Fungi</taxon>
        <taxon>Dikarya</taxon>
        <taxon>Basidiomycota</taxon>
        <taxon>Agaricomycotina</taxon>
        <taxon>Agaricomycetes</taxon>
        <taxon>Polyporales</taxon>
        <taxon>Laetiporus</taxon>
    </lineage>
</organism>
<evidence type="ECO:0000313" key="1">
    <source>
        <dbReference type="EMBL" id="KZT04369.1"/>
    </source>
</evidence>
<proteinExistence type="predicted"/>
<dbReference type="EMBL" id="KV427637">
    <property type="protein sequence ID" value="KZT04369.1"/>
    <property type="molecule type" value="Genomic_DNA"/>
</dbReference>
<dbReference type="Proteomes" id="UP000076871">
    <property type="component" value="Unassembled WGS sequence"/>
</dbReference>